<keyword evidence="3" id="KW-1185">Reference proteome</keyword>
<feature type="transmembrane region" description="Helical" evidence="1">
    <location>
        <begin position="166"/>
        <end position="184"/>
    </location>
</feature>
<sequence length="247" mass="28905">MNTYLSIFQRIITLFIQISIWKALLGNAGHINTNIGRITIKEMIIYTLISTCISIFISNNVILRIDNKIKTGEIAIDLIKPINFKMLLFCELIGKNIYKIIFQLVPLILIIALIGDMPLISWKLSILFIVCCINSLIINFMIYYILGLTGFWYLSVWHLDRFMYDLIRLFSGAFIPLWFFPDFLNQIAKYLPFRLIYFTPISIYMNKVSSYETVNLIFQQTLWILILVIIEKFLWHKGIKKLVLQGG</sequence>
<dbReference type="PANTHER" id="PTHR36832:SF1">
    <property type="entry name" value="SLR1174 PROTEIN"/>
    <property type="match status" value="1"/>
</dbReference>
<keyword evidence="1" id="KW-0812">Transmembrane</keyword>
<dbReference type="Proteomes" id="UP000683246">
    <property type="component" value="Chromosome"/>
</dbReference>
<name>A0A8J8MLS1_9FIRM</name>
<dbReference type="EMBL" id="CP058649">
    <property type="protein sequence ID" value="QUI23841.1"/>
    <property type="molecule type" value="Genomic_DNA"/>
</dbReference>
<dbReference type="InterPro" id="IPR010390">
    <property type="entry name" value="ABC-2_transporter-like"/>
</dbReference>
<dbReference type="RefSeq" id="WP_212694528.1">
    <property type="nucleotide sequence ID" value="NZ_CP058649.1"/>
</dbReference>
<feature type="transmembrane region" description="Helical" evidence="1">
    <location>
        <begin position="126"/>
        <end position="154"/>
    </location>
</feature>
<dbReference type="AlphaFoldDB" id="A0A8J8MLS1"/>
<evidence type="ECO:0000313" key="2">
    <source>
        <dbReference type="EMBL" id="QUI23841.1"/>
    </source>
</evidence>
<keyword evidence="1" id="KW-0472">Membrane</keyword>
<dbReference type="KEGG" id="vpy:HZI73_16750"/>
<dbReference type="Pfam" id="PF06182">
    <property type="entry name" value="ABC2_membrane_6"/>
    <property type="match status" value="1"/>
</dbReference>
<feature type="transmembrane region" description="Helical" evidence="1">
    <location>
        <begin position="216"/>
        <end position="235"/>
    </location>
</feature>
<proteinExistence type="predicted"/>
<keyword evidence="1" id="KW-1133">Transmembrane helix</keyword>
<dbReference type="PANTHER" id="PTHR36832">
    <property type="entry name" value="SLR1174 PROTEIN-RELATED"/>
    <property type="match status" value="1"/>
</dbReference>
<evidence type="ECO:0000256" key="1">
    <source>
        <dbReference type="SAM" id="Phobius"/>
    </source>
</evidence>
<accession>A0A8J8MLS1</accession>
<feature type="transmembrane region" description="Helical" evidence="1">
    <location>
        <begin position="7"/>
        <end position="24"/>
    </location>
</feature>
<protein>
    <submittedName>
        <fullName evidence="2">ABC-2 family transporter protein</fullName>
    </submittedName>
</protein>
<feature type="transmembrane region" description="Helical" evidence="1">
    <location>
        <begin position="96"/>
        <end position="114"/>
    </location>
</feature>
<gene>
    <name evidence="2" type="ORF">HZI73_16750</name>
</gene>
<organism evidence="2 3">
    <name type="scientific">Vallitalea pronyensis</name>
    <dbReference type="NCBI Taxonomy" id="1348613"/>
    <lineage>
        <taxon>Bacteria</taxon>
        <taxon>Bacillati</taxon>
        <taxon>Bacillota</taxon>
        <taxon>Clostridia</taxon>
        <taxon>Lachnospirales</taxon>
        <taxon>Vallitaleaceae</taxon>
        <taxon>Vallitalea</taxon>
    </lineage>
</organism>
<evidence type="ECO:0000313" key="3">
    <source>
        <dbReference type="Proteomes" id="UP000683246"/>
    </source>
</evidence>
<reference evidence="2" key="1">
    <citation type="submission" date="2020-07" db="EMBL/GenBank/DDBJ databases">
        <title>Vallitalea pronyensis genome.</title>
        <authorList>
            <person name="Postec A."/>
        </authorList>
    </citation>
    <scope>NUCLEOTIDE SEQUENCE</scope>
    <source>
        <strain evidence="2">FatNI3</strain>
    </source>
</reference>
<feature type="transmembrane region" description="Helical" evidence="1">
    <location>
        <begin position="44"/>
        <end position="63"/>
    </location>
</feature>